<keyword evidence="2" id="KW-1185">Reference proteome</keyword>
<organism evidence="1 2">
    <name type="scientific">Thelephora ganbajun</name>
    <name type="common">Ganba fungus</name>
    <dbReference type="NCBI Taxonomy" id="370292"/>
    <lineage>
        <taxon>Eukaryota</taxon>
        <taxon>Fungi</taxon>
        <taxon>Dikarya</taxon>
        <taxon>Basidiomycota</taxon>
        <taxon>Agaricomycotina</taxon>
        <taxon>Agaricomycetes</taxon>
        <taxon>Thelephorales</taxon>
        <taxon>Thelephoraceae</taxon>
        <taxon>Thelephora</taxon>
    </lineage>
</organism>
<reference evidence="1" key="2">
    <citation type="journal article" date="2020" name="Nat. Commun.">
        <title>Large-scale genome sequencing of mycorrhizal fungi provides insights into the early evolution of symbiotic traits.</title>
        <authorList>
            <person name="Miyauchi S."/>
            <person name="Kiss E."/>
            <person name="Kuo A."/>
            <person name="Drula E."/>
            <person name="Kohler A."/>
            <person name="Sanchez-Garcia M."/>
            <person name="Morin E."/>
            <person name="Andreopoulos B."/>
            <person name="Barry K.W."/>
            <person name="Bonito G."/>
            <person name="Buee M."/>
            <person name="Carver A."/>
            <person name="Chen C."/>
            <person name="Cichocki N."/>
            <person name="Clum A."/>
            <person name="Culley D."/>
            <person name="Crous P.W."/>
            <person name="Fauchery L."/>
            <person name="Girlanda M."/>
            <person name="Hayes R.D."/>
            <person name="Keri Z."/>
            <person name="LaButti K."/>
            <person name="Lipzen A."/>
            <person name="Lombard V."/>
            <person name="Magnuson J."/>
            <person name="Maillard F."/>
            <person name="Murat C."/>
            <person name="Nolan M."/>
            <person name="Ohm R.A."/>
            <person name="Pangilinan J."/>
            <person name="Pereira M.F."/>
            <person name="Perotto S."/>
            <person name="Peter M."/>
            <person name="Pfister S."/>
            <person name="Riley R."/>
            <person name="Sitrit Y."/>
            <person name="Stielow J.B."/>
            <person name="Szollosi G."/>
            <person name="Zifcakova L."/>
            <person name="Stursova M."/>
            <person name="Spatafora J.W."/>
            <person name="Tedersoo L."/>
            <person name="Vaario L.M."/>
            <person name="Yamada A."/>
            <person name="Yan M."/>
            <person name="Wang P."/>
            <person name="Xu J."/>
            <person name="Bruns T."/>
            <person name="Baldrian P."/>
            <person name="Vilgalys R."/>
            <person name="Dunand C."/>
            <person name="Henrissat B."/>
            <person name="Grigoriev I.V."/>
            <person name="Hibbett D."/>
            <person name="Nagy L.G."/>
            <person name="Martin F.M."/>
        </authorList>
    </citation>
    <scope>NUCLEOTIDE SEQUENCE</scope>
    <source>
        <strain evidence="1">P2</strain>
    </source>
</reference>
<protein>
    <submittedName>
        <fullName evidence="1">Endoplasmic oxidoreductin</fullName>
    </submittedName>
</protein>
<dbReference type="EMBL" id="MU117965">
    <property type="protein sequence ID" value="KAF9653204.1"/>
    <property type="molecule type" value="Genomic_DNA"/>
</dbReference>
<name>A0ACB6ZUI0_THEGA</name>
<comment type="caution">
    <text evidence="1">The sequence shown here is derived from an EMBL/GenBank/DDBJ whole genome shotgun (WGS) entry which is preliminary data.</text>
</comment>
<evidence type="ECO:0000313" key="2">
    <source>
        <dbReference type="Proteomes" id="UP000886501"/>
    </source>
</evidence>
<gene>
    <name evidence="1" type="ORF">BDM02DRAFT_3153391</name>
</gene>
<sequence>MVSARRTATILSLLLGSSVLVGSSQSPFEQNSSPPVTSSAACKDVLTGPIETTECNFEALDSVGSELFQQLHELVGTPFFRYFRADLYRECPFWQENGFCMNRECGITTVDEAHIPERWRAGALSKVEMPSEDELNWNQINKLPGCYYRDSDFCFLDSSAEGEYIDLIENPERFTGYAAPAAHRVWHAIYQENCFGQSEVAWPPSKSPASVPDTLSPNPRAQEAETCIEKRVFYRVISGLHTSISTHICMEHFNQTTGTWAPNLQCFIDRVGAHPDRLQQIYFNTVLLLRAVSRLGPYLSTYDYCSTGTHEEDAQTKNLLGNIINIAHRVGKFDEKLMFAREDANVLKQQFKDHFRNVTRIMDCVGCDKCRLWGKVQTTGVATAMKVLFELDEKALDPHSNRNLLIRSEVVALINTLHRFAESLHAVNLFKGIWVAEHEPYLMNDTEFIKPSPLIESLRTRSSAFYEYCKAGAKDCAASIASLRRSFAFVFSRSRRNLDDPSHIEL</sequence>
<proteinExistence type="predicted"/>
<accession>A0ACB6ZUI0</accession>
<evidence type="ECO:0000313" key="1">
    <source>
        <dbReference type="EMBL" id="KAF9653204.1"/>
    </source>
</evidence>
<dbReference type="Proteomes" id="UP000886501">
    <property type="component" value="Unassembled WGS sequence"/>
</dbReference>
<reference evidence="1" key="1">
    <citation type="submission" date="2019-10" db="EMBL/GenBank/DDBJ databases">
        <authorList>
            <consortium name="DOE Joint Genome Institute"/>
            <person name="Kuo A."/>
            <person name="Miyauchi S."/>
            <person name="Kiss E."/>
            <person name="Drula E."/>
            <person name="Kohler A."/>
            <person name="Sanchez-Garcia M."/>
            <person name="Andreopoulos B."/>
            <person name="Barry K.W."/>
            <person name="Bonito G."/>
            <person name="Buee M."/>
            <person name="Carver A."/>
            <person name="Chen C."/>
            <person name="Cichocki N."/>
            <person name="Clum A."/>
            <person name="Culley D."/>
            <person name="Crous P.W."/>
            <person name="Fauchery L."/>
            <person name="Girlanda M."/>
            <person name="Hayes R."/>
            <person name="Keri Z."/>
            <person name="Labutti K."/>
            <person name="Lipzen A."/>
            <person name="Lombard V."/>
            <person name="Magnuson J."/>
            <person name="Maillard F."/>
            <person name="Morin E."/>
            <person name="Murat C."/>
            <person name="Nolan M."/>
            <person name="Ohm R."/>
            <person name="Pangilinan J."/>
            <person name="Pereira M."/>
            <person name="Perotto S."/>
            <person name="Peter M."/>
            <person name="Riley R."/>
            <person name="Sitrit Y."/>
            <person name="Stielow B."/>
            <person name="Szollosi G."/>
            <person name="Zifcakova L."/>
            <person name="Stursova M."/>
            <person name="Spatafora J.W."/>
            <person name="Tedersoo L."/>
            <person name="Vaario L.-M."/>
            <person name="Yamada A."/>
            <person name="Yan M."/>
            <person name="Wang P."/>
            <person name="Xu J."/>
            <person name="Bruns T."/>
            <person name="Baldrian P."/>
            <person name="Vilgalys R."/>
            <person name="Henrissat B."/>
            <person name="Grigoriev I.V."/>
            <person name="Hibbett D."/>
            <person name="Nagy L.G."/>
            <person name="Martin F.M."/>
        </authorList>
    </citation>
    <scope>NUCLEOTIDE SEQUENCE</scope>
    <source>
        <strain evidence="1">P2</strain>
    </source>
</reference>